<dbReference type="InterPro" id="IPR052160">
    <property type="entry name" value="Gypsy_RT_Integrase-like"/>
</dbReference>
<dbReference type="InterPro" id="IPR036397">
    <property type="entry name" value="RNaseH_sf"/>
</dbReference>
<dbReference type="InterPro" id="IPR041588">
    <property type="entry name" value="Integrase_H2C2"/>
</dbReference>
<dbReference type="Proteomes" id="UP000765509">
    <property type="component" value="Unassembled WGS sequence"/>
</dbReference>
<proteinExistence type="predicted"/>
<organism evidence="2 3">
    <name type="scientific">Austropuccinia psidii MF-1</name>
    <dbReference type="NCBI Taxonomy" id="1389203"/>
    <lineage>
        <taxon>Eukaryota</taxon>
        <taxon>Fungi</taxon>
        <taxon>Dikarya</taxon>
        <taxon>Basidiomycota</taxon>
        <taxon>Pucciniomycotina</taxon>
        <taxon>Pucciniomycetes</taxon>
        <taxon>Pucciniales</taxon>
        <taxon>Sphaerophragmiaceae</taxon>
        <taxon>Austropuccinia</taxon>
    </lineage>
</organism>
<dbReference type="Gene3D" id="1.10.340.70">
    <property type="match status" value="1"/>
</dbReference>
<keyword evidence="3" id="KW-1185">Reference proteome</keyword>
<evidence type="ECO:0000259" key="1">
    <source>
        <dbReference type="Pfam" id="PF17921"/>
    </source>
</evidence>
<reference evidence="2" key="1">
    <citation type="submission" date="2021-03" db="EMBL/GenBank/DDBJ databases">
        <title>Draft genome sequence of rust myrtle Austropuccinia psidii MF-1, a brazilian biotype.</title>
        <authorList>
            <person name="Quecine M.C."/>
            <person name="Pachon D.M.R."/>
            <person name="Bonatelli M.L."/>
            <person name="Correr F.H."/>
            <person name="Franceschini L.M."/>
            <person name="Leite T.F."/>
            <person name="Margarido G.R.A."/>
            <person name="Almeida C.A."/>
            <person name="Ferrarezi J.A."/>
            <person name="Labate C.A."/>
        </authorList>
    </citation>
    <scope>NUCLEOTIDE SEQUENCE</scope>
    <source>
        <strain evidence="2">MF-1</strain>
    </source>
</reference>
<dbReference type="SUPFAM" id="SSF53098">
    <property type="entry name" value="Ribonuclease H-like"/>
    <property type="match status" value="1"/>
</dbReference>
<dbReference type="Pfam" id="PF17921">
    <property type="entry name" value="Integrase_H2C2"/>
    <property type="match status" value="1"/>
</dbReference>
<dbReference type="GO" id="GO:0003676">
    <property type="term" value="F:nucleic acid binding"/>
    <property type="evidence" value="ECO:0007669"/>
    <property type="project" value="InterPro"/>
</dbReference>
<evidence type="ECO:0000313" key="2">
    <source>
        <dbReference type="EMBL" id="MBW0536941.1"/>
    </source>
</evidence>
<dbReference type="EMBL" id="AVOT02041577">
    <property type="protein sequence ID" value="MBW0536941.1"/>
    <property type="molecule type" value="Genomic_DNA"/>
</dbReference>
<dbReference type="AlphaFoldDB" id="A0A9Q3FAU2"/>
<feature type="domain" description="Integrase zinc-binding" evidence="1">
    <location>
        <begin position="89"/>
        <end position="138"/>
    </location>
</feature>
<comment type="caution">
    <text evidence="2">The sequence shown here is derived from an EMBL/GenBank/DDBJ whole genome shotgun (WGS) entry which is preliminary data.</text>
</comment>
<sequence length="412" mass="47675">MGTTGKNHIEGIYVADIGTEFFKKVKEICKMEKNCHISCQLLMKDCEDPLLSSKLDEAWKKAYDEGIFHILNGILYHGTKYTFFMDLTDRTLINTILHECHDSVASGNLSEDRTLERVKTCSWWPNWRKDVSEYSHTFDRFEKSNRDTGKKFGMMIQIQDPQSTWENVHMDWVTSLPPGGDRSYNACLVLVERCRNTPAFLPFHKYDTAMETAIMIWNNVISHKGLFQDKLSFSTSHPPQTDGQAERTIQKLEDMIRQFCSYDLELRDFDGFTHDWCTLIPALELAYKKSIHSSTGKAPAMLEEGWNPGIPYDTFKEELLDTHPTARSFKIMLNKARHHANRCMQDSFRYAKEKWNKWKKTQNCKLGDLVVVSTLNFNNIKVPKKLKYSFAGPFMIKALHGPNSLQLELIGN</sequence>
<protein>
    <recommendedName>
        <fullName evidence="1">Integrase zinc-binding domain-containing protein</fullName>
    </recommendedName>
</protein>
<evidence type="ECO:0000313" key="3">
    <source>
        <dbReference type="Proteomes" id="UP000765509"/>
    </source>
</evidence>
<gene>
    <name evidence="2" type="ORF">O181_076656</name>
</gene>
<dbReference type="PANTHER" id="PTHR47266">
    <property type="entry name" value="ENDONUCLEASE-RELATED"/>
    <property type="match status" value="1"/>
</dbReference>
<dbReference type="Gene3D" id="3.30.420.10">
    <property type="entry name" value="Ribonuclease H-like superfamily/Ribonuclease H"/>
    <property type="match status" value="1"/>
</dbReference>
<dbReference type="InterPro" id="IPR012337">
    <property type="entry name" value="RNaseH-like_sf"/>
</dbReference>
<accession>A0A9Q3FAU2</accession>
<name>A0A9Q3FAU2_9BASI</name>